<reference evidence="7" key="1">
    <citation type="submission" date="2021-12" db="EMBL/GenBank/DDBJ databases">
        <title>Alicyclobacillaceae gen. nov., sp. nov., isolated from chalcocite enrichment system.</title>
        <authorList>
            <person name="Jiang Z."/>
        </authorList>
    </citation>
    <scope>NUCLEOTIDE SEQUENCE</scope>
    <source>
        <strain evidence="7">MYW30-H2</strain>
    </source>
</reference>
<evidence type="ECO:0000256" key="3">
    <source>
        <dbReference type="ARBA" id="ARBA00022676"/>
    </source>
</evidence>
<evidence type="ECO:0000259" key="6">
    <source>
        <dbReference type="Pfam" id="PF06925"/>
    </source>
</evidence>
<organism evidence="7 8">
    <name type="scientific">Fodinisporobacter ferrooxydans</name>
    <dbReference type="NCBI Taxonomy" id="2901836"/>
    <lineage>
        <taxon>Bacteria</taxon>
        <taxon>Bacillati</taxon>
        <taxon>Bacillota</taxon>
        <taxon>Bacilli</taxon>
        <taxon>Bacillales</taxon>
        <taxon>Alicyclobacillaceae</taxon>
        <taxon>Fodinisporobacter</taxon>
    </lineage>
</organism>
<keyword evidence="4" id="KW-0808">Transferase</keyword>
<dbReference type="InterPro" id="IPR007235">
    <property type="entry name" value="Glyco_trans_28_C"/>
</dbReference>
<name>A0ABY4CNF8_9BACL</name>
<evidence type="ECO:0000259" key="5">
    <source>
        <dbReference type="Pfam" id="PF04101"/>
    </source>
</evidence>
<evidence type="ECO:0000313" key="7">
    <source>
        <dbReference type="EMBL" id="UOF91081.1"/>
    </source>
</evidence>
<dbReference type="Gene3D" id="3.40.50.2000">
    <property type="entry name" value="Glycogen Phosphorylase B"/>
    <property type="match status" value="1"/>
</dbReference>
<comment type="similarity">
    <text evidence="2">Belongs to the glycosyltransferase 28 family.</text>
</comment>
<sequence length="398" mass="44937">MHTIRKVLILSAEYGEGHQQAALAMKEAFMQADSSIQVEIVDYLQMVNPLLNSVTRYCLIQSVRYAPSLYGYFYNRTGKLKSSSRIQTYLNQLGIDELEQYIHDFKPDIVISTFPAPAGVMSVLKERGLTNVPTATVITDYAIHNQWIHPFTDMYFVGSEYVRRGLIARGVSEQKIYVTGIPIRSSFAAPLKKMELIQKYKLDPNLPTVLLMGGSYGVLSDITSIGEELLKFARPIQVLIVCGRNEKLYSHFQKRSDDASNLARIFGFTHKINELMAISDLIITKAGGLTVSESLAMELPMLLYRPIPGQEQQNSKFLVQSQVALLAKTRNQVSDHLHTLLQAETADILQTMKKNMKRLKKPFAANQIVDLVIRKASINDSISQRSQSLETWTSEQIW</sequence>
<feature type="domain" description="Diacylglycerol glucosyltransferase N-terminal" evidence="6">
    <location>
        <begin position="18"/>
        <end position="183"/>
    </location>
</feature>
<gene>
    <name evidence="7" type="ORF">LSG31_02125</name>
</gene>
<keyword evidence="8" id="KW-1185">Reference proteome</keyword>
<accession>A0ABY4CNF8</accession>
<proteinExistence type="inferred from homology"/>
<dbReference type="InterPro" id="IPR050519">
    <property type="entry name" value="Glycosyltransf_28_UgtP"/>
</dbReference>
<evidence type="ECO:0000256" key="1">
    <source>
        <dbReference type="ARBA" id="ARBA00004370"/>
    </source>
</evidence>
<dbReference type="Proteomes" id="UP000830167">
    <property type="component" value="Chromosome"/>
</dbReference>
<protein>
    <submittedName>
        <fullName evidence="7">1,2-diacylglycerol 3-glucosyltransferase</fullName>
    </submittedName>
</protein>
<dbReference type="EMBL" id="CP089291">
    <property type="protein sequence ID" value="UOF91081.1"/>
    <property type="molecule type" value="Genomic_DNA"/>
</dbReference>
<dbReference type="PANTHER" id="PTHR43025">
    <property type="entry name" value="MONOGALACTOSYLDIACYLGLYCEROL SYNTHASE"/>
    <property type="match status" value="1"/>
</dbReference>
<evidence type="ECO:0000256" key="2">
    <source>
        <dbReference type="ARBA" id="ARBA00006962"/>
    </source>
</evidence>
<evidence type="ECO:0000313" key="8">
    <source>
        <dbReference type="Proteomes" id="UP000830167"/>
    </source>
</evidence>
<dbReference type="CDD" id="cd17507">
    <property type="entry name" value="GT28_Beta-DGS-like"/>
    <property type="match status" value="1"/>
</dbReference>
<dbReference type="SUPFAM" id="SSF53756">
    <property type="entry name" value="UDP-Glycosyltransferase/glycogen phosphorylase"/>
    <property type="match status" value="1"/>
</dbReference>
<dbReference type="PANTHER" id="PTHR43025:SF3">
    <property type="entry name" value="MONOGALACTOSYLDIACYLGLYCEROL SYNTHASE 1, CHLOROPLASTIC"/>
    <property type="match status" value="1"/>
</dbReference>
<dbReference type="InterPro" id="IPR009695">
    <property type="entry name" value="Diacylglyc_glucosyltr_N"/>
</dbReference>
<keyword evidence="3" id="KW-0328">Glycosyltransferase</keyword>
<dbReference type="RefSeq" id="WP_347437772.1">
    <property type="nucleotide sequence ID" value="NZ_CP089291.1"/>
</dbReference>
<comment type="subcellular location">
    <subcellularLocation>
        <location evidence="1">Membrane</location>
    </subcellularLocation>
</comment>
<evidence type="ECO:0000256" key="4">
    <source>
        <dbReference type="ARBA" id="ARBA00022679"/>
    </source>
</evidence>
<dbReference type="Pfam" id="PF04101">
    <property type="entry name" value="Glyco_tran_28_C"/>
    <property type="match status" value="1"/>
</dbReference>
<dbReference type="Pfam" id="PF06925">
    <property type="entry name" value="MGDG_synth"/>
    <property type="match status" value="1"/>
</dbReference>
<feature type="domain" description="Glycosyl transferase family 28 C-terminal" evidence="5">
    <location>
        <begin position="208"/>
        <end position="365"/>
    </location>
</feature>